<reference evidence="1 2" key="1">
    <citation type="journal article" date="2021" name="Plant Biotechnol. J.">
        <title>Multi-omics assisted identification of the key and species-specific regulatory components of drought-tolerant mechanisms in Gossypium stocksii.</title>
        <authorList>
            <person name="Yu D."/>
            <person name="Ke L."/>
            <person name="Zhang D."/>
            <person name="Wu Y."/>
            <person name="Sun Y."/>
            <person name="Mei J."/>
            <person name="Sun J."/>
            <person name="Sun Y."/>
        </authorList>
    </citation>
    <scope>NUCLEOTIDE SEQUENCE [LARGE SCALE GENOMIC DNA]</scope>
    <source>
        <strain evidence="2">cv. E1</strain>
        <tissue evidence="1">Leaf</tissue>
    </source>
</reference>
<sequence length="66" mass="7456">MCARHIARGQLGELPVSARMSQGEFEVPVCIYPRNLHIGVARPNRLPRTVHVSSMPKTCSEYQSYE</sequence>
<dbReference type="Proteomes" id="UP000828251">
    <property type="component" value="Unassembled WGS sequence"/>
</dbReference>
<evidence type="ECO:0000313" key="2">
    <source>
        <dbReference type="Proteomes" id="UP000828251"/>
    </source>
</evidence>
<accession>A0A9D3W6K8</accession>
<organism evidence="1 2">
    <name type="scientific">Gossypium stocksii</name>
    <dbReference type="NCBI Taxonomy" id="47602"/>
    <lineage>
        <taxon>Eukaryota</taxon>
        <taxon>Viridiplantae</taxon>
        <taxon>Streptophyta</taxon>
        <taxon>Embryophyta</taxon>
        <taxon>Tracheophyta</taxon>
        <taxon>Spermatophyta</taxon>
        <taxon>Magnoliopsida</taxon>
        <taxon>eudicotyledons</taxon>
        <taxon>Gunneridae</taxon>
        <taxon>Pentapetalae</taxon>
        <taxon>rosids</taxon>
        <taxon>malvids</taxon>
        <taxon>Malvales</taxon>
        <taxon>Malvaceae</taxon>
        <taxon>Malvoideae</taxon>
        <taxon>Gossypium</taxon>
    </lineage>
</organism>
<comment type="caution">
    <text evidence="1">The sequence shown here is derived from an EMBL/GenBank/DDBJ whole genome shotgun (WGS) entry which is preliminary data.</text>
</comment>
<keyword evidence="2" id="KW-1185">Reference proteome</keyword>
<name>A0A9D3W6K8_9ROSI</name>
<evidence type="ECO:0000313" key="1">
    <source>
        <dbReference type="EMBL" id="KAH1113558.1"/>
    </source>
</evidence>
<gene>
    <name evidence="1" type="ORF">J1N35_006936</name>
</gene>
<dbReference type="EMBL" id="JAIQCV010000003">
    <property type="protein sequence ID" value="KAH1113558.1"/>
    <property type="molecule type" value="Genomic_DNA"/>
</dbReference>
<protein>
    <submittedName>
        <fullName evidence="1">Uncharacterized protein</fullName>
    </submittedName>
</protein>
<dbReference type="AlphaFoldDB" id="A0A9D3W6K8"/>
<proteinExistence type="predicted"/>